<dbReference type="InterPro" id="IPR002559">
    <property type="entry name" value="Transposase_11"/>
</dbReference>
<proteinExistence type="predicted"/>
<dbReference type="GO" id="GO:0006313">
    <property type="term" value="P:DNA transposition"/>
    <property type="evidence" value="ECO:0007669"/>
    <property type="project" value="InterPro"/>
</dbReference>
<keyword evidence="3" id="KW-1185">Reference proteome</keyword>
<sequence length="212" mass="24658">MADSWFTSKKIIEKSLSYGLHLIGGLKTNRCIYPQGIKIKISDFVGYIEDHDLDVVTFKGKKYKVYRYEGGINGIDNAVVLICWEANSPAGKPTCIVSTDIELSTMTILEYYSIRWSIETSFLYLKDRLGLKHYQMRKLKGLKRFWSIVYLAYTYIEVYRFRKSQEQQEFTLGHAIRSIKGVTFQDLIRFIHLKTVNNVALDELFKILKVAI</sequence>
<feature type="domain" description="Transposase IS4-like" evidence="1">
    <location>
        <begin position="2"/>
        <end position="154"/>
    </location>
</feature>
<dbReference type="EMBL" id="FNFP01000007">
    <property type="protein sequence ID" value="SDL06071.1"/>
    <property type="molecule type" value="Genomic_DNA"/>
</dbReference>
<reference evidence="2 3" key="1">
    <citation type="submission" date="2016-10" db="EMBL/GenBank/DDBJ databases">
        <authorList>
            <person name="de Groot N.N."/>
        </authorList>
    </citation>
    <scope>NUCLEOTIDE SEQUENCE [LARGE SCALE GENOMIC DNA]</scope>
    <source>
        <strain evidence="2 3">DSM 18346</strain>
    </source>
</reference>
<dbReference type="Proteomes" id="UP000198718">
    <property type="component" value="Unassembled WGS sequence"/>
</dbReference>
<evidence type="ECO:0000313" key="2">
    <source>
        <dbReference type="EMBL" id="SDL06071.1"/>
    </source>
</evidence>
<gene>
    <name evidence="2" type="ORF">SAMN05660472_02538</name>
</gene>
<dbReference type="GO" id="GO:0003677">
    <property type="term" value="F:DNA binding"/>
    <property type="evidence" value="ECO:0007669"/>
    <property type="project" value="InterPro"/>
</dbReference>
<dbReference type="Pfam" id="PF01609">
    <property type="entry name" value="DDE_Tnp_1"/>
    <property type="match status" value="1"/>
</dbReference>
<dbReference type="AlphaFoldDB" id="A0A1G9GZJ2"/>
<dbReference type="OrthoDB" id="2519014at2"/>
<name>A0A1G9GZJ2_9FIRM</name>
<organism evidence="2 3">
    <name type="scientific">Natronincola ferrireducens</name>
    <dbReference type="NCBI Taxonomy" id="393762"/>
    <lineage>
        <taxon>Bacteria</taxon>
        <taxon>Bacillati</taxon>
        <taxon>Bacillota</taxon>
        <taxon>Clostridia</taxon>
        <taxon>Peptostreptococcales</taxon>
        <taxon>Natronincolaceae</taxon>
        <taxon>Natronincola</taxon>
    </lineage>
</organism>
<protein>
    <submittedName>
        <fullName evidence="2">Transposase DDE domain-containing protein</fullName>
    </submittedName>
</protein>
<evidence type="ECO:0000313" key="3">
    <source>
        <dbReference type="Proteomes" id="UP000198718"/>
    </source>
</evidence>
<dbReference type="STRING" id="393762.SAMN05660472_02538"/>
<accession>A0A1G9GZJ2</accession>
<dbReference type="GO" id="GO:0004803">
    <property type="term" value="F:transposase activity"/>
    <property type="evidence" value="ECO:0007669"/>
    <property type="project" value="InterPro"/>
</dbReference>
<dbReference type="InterPro" id="IPR012337">
    <property type="entry name" value="RNaseH-like_sf"/>
</dbReference>
<evidence type="ECO:0000259" key="1">
    <source>
        <dbReference type="Pfam" id="PF01609"/>
    </source>
</evidence>
<dbReference type="SUPFAM" id="SSF53098">
    <property type="entry name" value="Ribonuclease H-like"/>
    <property type="match status" value="1"/>
</dbReference>